<keyword evidence="3" id="KW-1185">Reference proteome</keyword>
<dbReference type="EMBL" id="RQHW01000042">
    <property type="protein sequence ID" value="TGN19003.1"/>
    <property type="molecule type" value="Genomic_DNA"/>
</dbReference>
<comment type="caution">
    <text evidence="2">The sequence shown here is derived from an EMBL/GenBank/DDBJ whole genome shotgun (WGS) entry which is preliminary data.</text>
</comment>
<evidence type="ECO:0000313" key="2">
    <source>
        <dbReference type="EMBL" id="TGN19003.1"/>
    </source>
</evidence>
<evidence type="ECO:0000313" key="3">
    <source>
        <dbReference type="Proteomes" id="UP000298058"/>
    </source>
</evidence>
<evidence type="ECO:0000256" key="1">
    <source>
        <dbReference type="SAM" id="SignalP"/>
    </source>
</evidence>
<reference evidence="2" key="1">
    <citation type="journal article" date="2019" name="PLoS Negl. Trop. Dis.">
        <title>Revisiting the worldwide diversity of Leptospira species in the environment.</title>
        <authorList>
            <person name="Vincent A.T."/>
            <person name="Schiettekatte O."/>
            <person name="Bourhy P."/>
            <person name="Veyrier F.J."/>
            <person name="Picardeau M."/>
        </authorList>
    </citation>
    <scope>NUCLEOTIDE SEQUENCE [LARGE SCALE GENOMIC DNA]</scope>
    <source>
        <strain evidence="2">201300427</strain>
    </source>
</reference>
<accession>A0A4R9LXG4</accession>
<keyword evidence="1" id="KW-0732">Signal</keyword>
<dbReference type="Pfam" id="PF13146">
    <property type="entry name" value="TRL"/>
    <property type="match status" value="1"/>
</dbReference>
<dbReference type="RefSeq" id="WP_135760686.1">
    <property type="nucleotide sequence ID" value="NZ_RQHW01000042.1"/>
</dbReference>
<name>A0A4R9LXG4_9LEPT</name>
<feature type="chain" id="PRO_5020278896" description="TRL-like family protein" evidence="1">
    <location>
        <begin position="20"/>
        <end position="111"/>
    </location>
</feature>
<dbReference type="OrthoDB" id="337092at2"/>
<proteinExistence type="predicted"/>
<dbReference type="InterPro" id="IPR025113">
    <property type="entry name" value="TRL-like"/>
</dbReference>
<evidence type="ECO:0008006" key="4">
    <source>
        <dbReference type="Google" id="ProtNLM"/>
    </source>
</evidence>
<gene>
    <name evidence="2" type="ORF">EHS15_11370</name>
</gene>
<feature type="signal peptide" evidence="1">
    <location>
        <begin position="1"/>
        <end position="19"/>
    </location>
</feature>
<sequence>MKKLIALVIILISASYCISTPHPGALVTYTSQHVLDKQRGSLLGTGKVEKMGESCSYSSWILMTFFYFGGGASIQDATKEAGISRIAVVDRSSLAILGPVFYRECVQVWGE</sequence>
<protein>
    <recommendedName>
        <fullName evidence="4">TRL-like family protein</fullName>
    </recommendedName>
</protein>
<dbReference type="Proteomes" id="UP000298058">
    <property type="component" value="Unassembled WGS sequence"/>
</dbReference>
<dbReference type="AlphaFoldDB" id="A0A4R9LXG4"/>
<organism evidence="2 3">
    <name type="scientific">Leptospira idonii</name>
    <dbReference type="NCBI Taxonomy" id="1193500"/>
    <lineage>
        <taxon>Bacteria</taxon>
        <taxon>Pseudomonadati</taxon>
        <taxon>Spirochaetota</taxon>
        <taxon>Spirochaetia</taxon>
        <taxon>Leptospirales</taxon>
        <taxon>Leptospiraceae</taxon>
        <taxon>Leptospira</taxon>
    </lineage>
</organism>